<evidence type="ECO:0000313" key="2">
    <source>
        <dbReference type="EMBL" id="NGO11947.1"/>
    </source>
</evidence>
<evidence type="ECO:0000256" key="1">
    <source>
        <dbReference type="SAM" id="MobiDB-lite"/>
    </source>
</evidence>
<feature type="compositionally biased region" description="Polar residues" evidence="1">
    <location>
        <begin position="21"/>
        <end position="37"/>
    </location>
</feature>
<protein>
    <submittedName>
        <fullName evidence="2">Uncharacterized protein</fullName>
    </submittedName>
</protein>
<feature type="compositionally biased region" description="Basic and acidic residues" evidence="1">
    <location>
        <begin position="10"/>
        <end position="20"/>
    </location>
</feature>
<name>A0A6G4VDR2_9ACTN</name>
<dbReference type="AlphaFoldDB" id="A0A6G4VDR2"/>
<proteinExistence type="predicted"/>
<dbReference type="RefSeq" id="WP_165264349.1">
    <property type="nucleotide sequence ID" value="NZ_JAAKZY010000121.1"/>
</dbReference>
<accession>A0A6G4VDR2</accession>
<dbReference type="Proteomes" id="UP000472335">
    <property type="component" value="Unassembled WGS sequence"/>
</dbReference>
<feature type="region of interest" description="Disordered" evidence="1">
    <location>
        <begin position="1"/>
        <end position="37"/>
    </location>
</feature>
<dbReference type="EMBL" id="JAAKZY010000121">
    <property type="protein sequence ID" value="NGO11947.1"/>
    <property type="molecule type" value="Genomic_DNA"/>
</dbReference>
<keyword evidence="3" id="KW-1185">Reference proteome</keyword>
<gene>
    <name evidence="2" type="ORF">G5C60_31175</name>
</gene>
<reference evidence="2 3" key="1">
    <citation type="submission" date="2020-02" db="EMBL/GenBank/DDBJ databases">
        <title>Whole-genome analyses of novel actinobacteria.</title>
        <authorList>
            <person name="Sahin N."/>
            <person name="Gencbay T."/>
        </authorList>
    </citation>
    <scope>NUCLEOTIDE SEQUENCE [LARGE SCALE GENOMIC DNA]</scope>
    <source>
        <strain evidence="2 3">HC44</strain>
    </source>
</reference>
<sequence>MSDSVYGDKVGGDKIGRDQVRGNQYNQSGRHNSFVVNDSNGVSRAEVDAAVSELRAFVAELTREGVVGADGSVTDPGAVVAAVNSRAGRLQALGRAVAGGAKDAVLSVVQGGVAALIVGLVRQM</sequence>
<comment type="caution">
    <text evidence="2">The sequence shown here is derived from an EMBL/GenBank/DDBJ whole genome shotgun (WGS) entry which is preliminary data.</text>
</comment>
<organism evidence="2 3">
    <name type="scientific">Streptomyces scabichelini</name>
    <dbReference type="NCBI Taxonomy" id="2711217"/>
    <lineage>
        <taxon>Bacteria</taxon>
        <taxon>Bacillati</taxon>
        <taxon>Actinomycetota</taxon>
        <taxon>Actinomycetes</taxon>
        <taxon>Kitasatosporales</taxon>
        <taxon>Streptomycetaceae</taxon>
        <taxon>Streptomyces</taxon>
    </lineage>
</organism>
<evidence type="ECO:0000313" key="3">
    <source>
        <dbReference type="Proteomes" id="UP000472335"/>
    </source>
</evidence>